<protein>
    <submittedName>
        <fullName evidence="12">Dihydrolipoamide dehydrogenase</fullName>
        <ecNumber evidence="12">1.8.1.4</ecNumber>
    </submittedName>
</protein>
<gene>
    <name evidence="12" type="ordered locus">Mthe_0903</name>
</gene>
<dbReference type="NCBIfam" id="NF004947">
    <property type="entry name" value="PRK06292.2-5"/>
    <property type="match status" value="1"/>
</dbReference>
<name>A0B7L7_METTP</name>
<dbReference type="PIRSF" id="PIRSF000350">
    <property type="entry name" value="Mercury_reductase_MerA"/>
    <property type="match status" value="1"/>
</dbReference>
<evidence type="ECO:0000259" key="10">
    <source>
        <dbReference type="Pfam" id="PF02852"/>
    </source>
</evidence>
<dbReference type="Gene3D" id="3.30.390.30">
    <property type="match status" value="1"/>
</dbReference>
<dbReference type="InterPro" id="IPR012999">
    <property type="entry name" value="Pyr_OxRdtase_I_AS"/>
</dbReference>
<evidence type="ECO:0000256" key="7">
    <source>
        <dbReference type="ARBA" id="ARBA00023157"/>
    </source>
</evidence>
<dbReference type="OrthoDB" id="27922at2157"/>
<keyword evidence="4 9" id="KW-0274">FAD</keyword>
<dbReference type="KEGG" id="mtp:Mthe_0903"/>
<dbReference type="GO" id="GO:0006103">
    <property type="term" value="P:2-oxoglutarate metabolic process"/>
    <property type="evidence" value="ECO:0007669"/>
    <property type="project" value="TreeGrafter"/>
</dbReference>
<dbReference type="EC" id="1.8.1.4" evidence="12"/>
<dbReference type="InterPro" id="IPR004099">
    <property type="entry name" value="Pyr_nucl-diS_OxRdtase_dimer"/>
</dbReference>
<dbReference type="InterPro" id="IPR023753">
    <property type="entry name" value="FAD/NAD-binding_dom"/>
</dbReference>
<dbReference type="InterPro" id="IPR016156">
    <property type="entry name" value="FAD/NAD-linked_Rdtase_dimer_sf"/>
</dbReference>
<dbReference type="Gene3D" id="3.50.50.60">
    <property type="entry name" value="FAD/NAD(P)-binding domain"/>
    <property type="match status" value="2"/>
</dbReference>
<dbReference type="RefSeq" id="WP_011696086.1">
    <property type="nucleotide sequence ID" value="NC_008553.1"/>
</dbReference>
<evidence type="ECO:0000259" key="11">
    <source>
        <dbReference type="Pfam" id="PF07992"/>
    </source>
</evidence>
<organism evidence="12 13">
    <name type="scientific">Methanothrix thermoacetophila (strain DSM 6194 / JCM 14653 / NBRC 101360 / PT)</name>
    <name type="common">Methanosaeta thermophila</name>
    <dbReference type="NCBI Taxonomy" id="349307"/>
    <lineage>
        <taxon>Archaea</taxon>
        <taxon>Methanobacteriati</taxon>
        <taxon>Methanobacteriota</taxon>
        <taxon>Stenosarchaea group</taxon>
        <taxon>Methanomicrobia</taxon>
        <taxon>Methanotrichales</taxon>
        <taxon>Methanotrichaceae</taxon>
        <taxon>Methanothrix</taxon>
    </lineage>
</organism>
<dbReference type="EMBL" id="CP000477">
    <property type="protein sequence ID" value="ABK14691.1"/>
    <property type="molecule type" value="Genomic_DNA"/>
</dbReference>
<accession>A0B7L7</accession>
<evidence type="ECO:0000256" key="3">
    <source>
        <dbReference type="ARBA" id="ARBA00022630"/>
    </source>
</evidence>
<evidence type="ECO:0000256" key="6">
    <source>
        <dbReference type="ARBA" id="ARBA00023027"/>
    </source>
</evidence>
<evidence type="ECO:0000313" key="12">
    <source>
        <dbReference type="EMBL" id="ABK14691.1"/>
    </source>
</evidence>
<evidence type="ECO:0000256" key="9">
    <source>
        <dbReference type="RuleBase" id="RU003691"/>
    </source>
</evidence>
<dbReference type="PRINTS" id="PR00368">
    <property type="entry name" value="FADPNR"/>
</dbReference>
<dbReference type="PANTHER" id="PTHR22912">
    <property type="entry name" value="DISULFIDE OXIDOREDUCTASE"/>
    <property type="match status" value="1"/>
</dbReference>
<evidence type="ECO:0000256" key="5">
    <source>
        <dbReference type="ARBA" id="ARBA00023002"/>
    </source>
</evidence>
<dbReference type="GO" id="GO:0050660">
    <property type="term" value="F:flavin adenine dinucleotide binding"/>
    <property type="evidence" value="ECO:0007669"/>
    <property type="project" value="TreeGrafter"/>
</dbReference>
<feature type="domain" description="FAD/NAD(P)-binding" evidence="11">
    <location>
        <begin position="5"/>
        <end position="321"/>
    </location>
</feature>
<comment type="similarity">
    <text evidence="2 9">Belongs to the class-I pyridine nucleotide-disulfide oxidoreductase family.</text>
</comment>
<dbReference type="Pfam" id="PF02852">
    <property type="entry name" value="Pyr_redox_dim"/>
    <property type="match status" value="1"/>
</dbReference>
<dbReference type="STRING" id="349307.Mthe_0903"/>
<keyword evidence="8 9" id="KW-0676">Redox-active center</keyword>
<feature type="domain" description="Pyridine nucleotide-disulphide oxidoreductase dimerisation" evidence="10">
    <location>
        <begin position="347"/>
        <end position="455"/>
    </location>
</feature>
<dbReference type="GO" id="GO:0004148">
    <property type="term" value="F:dihydrolipoyl dehydrogenase (NADH) activity"/>
    <property type="evidence" value="ECO:0007669"/>
    <property type="project" value="UniProtKB-EC"/>
</dbReference>
<proteinExistence type="inferred from homology"/>
<reference evidence="12 13" key="1">
    <citation type="submission" date="2006-10" db="EMBL/GenBank/DDBJ databases">
        <title>Complete sequence of Methanosaeta thermophila PT.</title>
        <authorList>
            <consortium name="US DOE Joint Genome Institute"/>
            <person name="Copeland A."/>
            <person name="Lucas S."/>
            <person name="Lapidus A."/>
            <person name="Barry K."/>
            <person name="Detter J.C."/>
            <person name="Glavina del Rio T."/>
            <person name="Hammon N."/>
            <person name="Israni S."/>
            <person name="Pitluck S."/>
            <person name="Chain P."/>
            <person name="Malfatti S."/>
            <person name="Shin M."/>
            <person name="Vergez L."/>
            <person name="Schmutz J."/>
            <person name="Larimer F."/>
            <person name="Land M."/>
            <person name="Hauser L."/>
            <person name="Kyrpides N."/>
            <person name="Kim E."/>
            <person name="Smith K.S."/>
            <person name="Ingram-Smith C."/>
            <person name="Richardson P."/>
        </authorList>
    </citation>
    <scope>NUCLEOTIDE SEQUENCE [LARGE SCALE GENOMIC DNA]</scope>
    <source>
        <strain evidence="13">DSM 6194 / JCM 14653 / NBRC 101360 / PT</strain>
    </source>
</reference>
<dbReference type="PROSITE" id="PS00076">
    <property type="entry name" value="PYRIDINE_REDOX_1"/>
    <property type="match status" value="1"/>
</dbReference>
<dbReference type="PANTHER" id="PTHR22912:SF151">
    <property type="entry name" value="DIHYDROLIPOYL DEHYDROGENASE, MITOCHONDRIAL"/>
    <property type="match status" value="1"/>
</dbReference>
<dbReference type="InterPro" id="IPR036188">
    <property type="entry name" value="FAD/NAD-bd_sf"/>
</dbReference>
<evidence type="ECO:0000256" key="8">
    <source>
        <dbReference type="ARBA" id="ARBA00023284"/>
    </source>
</evidence>
<dbReference type="Proteomes" id="UP000000674">
    <property type="component" value="Chromosome"/>
</dbReference>
<dbReference type="SUPFAM" id="SSF51905">
    <property type="entry name" value="FAD/NAD(P)-binding domain"/>
    <property type="match status" value="1"/>
</dbReference>
<evidence type="ECO:0000256" key="2">
    <source>
        <dbReference type="ARBA" id="ARBA00007532"/>
    </source>
</evidence>
<keyword evidence="13" id="KW-1185">Reference proteome</keyword>
<dbReference type="HOGENOM" id="CLU_016755_1_2_2"/>
<sequence>MDDKYDVIVIGSGAGLIVAQRALFEGLRVALIEHGPLGGTCLNTGCIPSKMLIHPADIVRMVEDGSRLGIKAHVDSIDFEFIMKRMRDLIEAERGEMEKAIGEEEQLRWYRSTGVFVGDHLIRVGEEEITAPWIVIAAGARTLVPPVAGLGEAGYLDNVSVFSLAKPPESLIILGGGYIACEFGHFFSAMGSDVTIVGRNPRLLKSEDHEISDMALKALSKHMRIHTNMEAIRVDLEGGKKVVTAIDRSRGETVSFVGDEILLAAGRRPNTDMLQPEKSGVEIDRAGWVRVNEHLETTAPGIWALGDITGKHMFRHTANYEASIVAHNLINAARGEKEKVKVDYHAVPHAIFTYPQIAGVGMTEEQARANGYDILVGRAYYKQTAMGYAMDEDGMAKAIVDARSGRILGFHVIGSSAPELVQQVTYLMNAENQDVTPMARSQVIHPAISEVVARAFGNLRGE</sequence>
<dbReference type="InterPro" id="IPR050151">
    <property type="entry name" value="Class-I_Pyr_Nuc-Dis_Oxidored"/>
</dbReference>
<evidence type="ECO:0000256" key="1">
    <source>
        <dbReference type="ARBA" id="ARBA00001974"/>
    </source>
</evidence>
<dbReference type="PRINTS" id="PR00411">
    <property type="entry name" value="PNDRDTASEI"/>
</dbReference>
<evidence type="ECO:0000256" key="4">
    <source>
        <dbReference type="ARBA" id="ARBA00022827"/>
    </source>
</evidence>
<keyword evidence="3 9" id="KW-0285">Flavoprotein</keyword>
<keyword evidence="7" id="KW-1015">Disulfide bond</keyword>
<dbReference type="InterPro" id="IPR001100">
    <property type="entry name" value="Pyr_nuc-diS_OxRdtase"/>
</dbReference>
<dbReference type="AlphaFoldDB" id="A0B7L7"/>
<keyword evidence="6" id="KW-0520">NAD</keyword>
<dbReference type="SUPFAM" id="SSF55424">
    <property type="entry name" value="FAD/NAD-linked reductases, dimerisation (C-terminal) domain"/>
    <property type="match status" value="1"/>
</dbReference>
<comment type="cofactor">
    <cofactor evidence="1">
        <name>FAD</name>
        <dbReference type="ChEBI" id="CHEBI:57692"/>
    </cofactor>
</comment>
<dbReference type="Pfam" id="PF07992">
    <property type="entry name" value="Pyr_redox_2"/>
    <property type="match status" value="1"/>
</dbReference>
<dbReference type="GeneID" id="4462367"/>
<evidence type="ECO:0000313" key="13">
    <source>
        <dbReference type="Proteomes" id="UP000000674"/>
    </source>
</evidence>
<keyword evidence="5 9" id="KW-0560">Oxidoreductase</keyword>